<keyword evidence="3 8" id="KW-0032">Aminotransferase</keyword>
<name>A0ABU6U7R4_9FABA</name>
<comment type="catalytic activity">
    <reaction evidence="8">
        <text>L-leucine + 2-oxoglutarate = 4-methyl-2-oxopentanoate + L-glutamate</text>
        <dbReference type="Rhea" id="RHEA:18321"/>
        <dbReference type="ChEBI" id="CHEBI:16810"/>
        <dbReference type="ChEBI" id="CHEBI:17865"/>
        <dbReference type="ChEBI" id="CHEBI:29985"/>
        <dbReference type="ChEBI" id="CHEBI:57427"/>
        <dbReference type="EC" id="2.6.1.42"/>
    </reaction>
</comment>
<dbReference type="PANTHER" id="PTHR42825:SF2">
    <property type="entry name" value="BRANCHED-CHAIN-AMINO-ACID AMINOTRANSFERASE 3, CHLOROPLASTIC-RELATED"/>
    <property type="match status" value="1"/>
</dbReference>
<dbReference type="InterPro" id="IPR036038">
    <property type="entry name" value="Aminotransferase-like"/>
</dbReference>
<comment type="caution">
    <text evidence="9">The sequence shown here is derived from an EMBL/GenBank/DDBJ whole genome shotgun (WGS) entry which is preliminary data.</text>
</comment>
<dbReference type="InterPro" id="IPR043131">
    <property type="entry name" value="BCAT-like_N"/>
</dbReference>
<evidence type="ECO:0000256" key="2">
    <source>
        <dbReference type="ARBA" id="ARBA00009320"/>
    </source>
</evidence>
<accession>A0ABU6U7R4</accession>
<evidence type="ECO:0000256" key="8">
    <source>
        <dbReference type="RuleBase" id="RU004517"/>
    </source>
</evidence>
<keyword evidence="4 8" id="KW-0808">Transferase</keyword>
<evidence type="ECO:0000313" key="9">
    <source>
        <dbReference type="EMBL" id="MED6157187.1"/>
    </source>
</evidence>
<evidence type="ECO:0000256" key="6">
    <source>
        <dbReference type="RuleBase" id="RU004106"/>
    </source>
</evidence>
<keyword evidence="5 7" id="KW-0663">Pyridoxal phosphate</keyword>
<dbReference type="CDD" id="cd01557">
    <property type="entry name" value="BCAT_beta_family"/>
    <property type="match status" value="1"/>
</dbReference>
<dbReference type="InterPro" id="IPR018300">
    <property type="entry name" value="Aminotrans_IV_CS"/>
</dbReference>
<dbReference type="SUPFAM" id="SSF56752">
    <property type="entry name" value="D-aminoacid aminotransferase-like PLP-dependent enzymes"/>
    <property type="match status" value="1"/>
</dbReference>
<reference evidence="9 10" key="1">
    <citation type="journal article" date="2023" name="Plants (Basel)">
        <title>Bridging the Gap: Combining Genomics and Transcriptomics Approaches to Understand Stylosanthes scabra, an Orphan Legume from the Brazilian Caatinga.</title>
        <authorList>
            <person name="Ferreira-Neto J.R.C."/>
            <person name="da Silva M.D."/>
            <person name="Binneck E."/>
            <person name="de Melo N.F."/>
            <person name="da Silva R.H."/>
            <person name="de Melo A.L.T.M."/>
            <person name="Pandolfi V."/>
            <person name="Bustamante F.O."/>
            <person name="Brasileiro-Vidal A.C."/>
            <person name="Benko-Iseppon A.M."/>
        </authorList>
    </citation>
    <scope>NUCLEOTIDE SEQUENCE [LARGE SCALE GENOMIC DNA]</scope>
    <source>
        <tissue evidence="9">Leaves</tissue>
    </source>
</reference>
<sequence>MESSAVIPSFRLSFPIFPSLHHSSPPSLKLQKQFHNHVPSSSLSLSVRPTPSLSNASYSQTVELADIEWDNLGFGLQPTDYMYMMKCQQGGTFAKGELKRFGNIELNPSAGVLNYGQGLFEGLKAYRKEDGNILLFRPEENALRLQMGAERMCMPSPTVDQFVQSVKDTVLANKRWIPPTGKGSLYIRPLLMGSGPVLGLAPAPEYTFLIYVSPVGNYFKEGLAPINLIIENELHRATPGGTGGVKTIGNYAAVLKAQSAAKAKGYSDVLYLDCVHKKYLEEVSSCNIFVVKGNNISTPAIKGTILPGITRKSIIDVARNQGFQVEERQVSVDELLDADEVFCTGTAVVVSPVGSVTYHGKRVSYGEGIGAVSQQLYNTLTRLQMGLTEDVMNWTLELR</sequence>
<dbReference type="PIRSF" id="PIRSF006468">
    <property type="entry name" value="BCAT1"/>
    <property type="match status" value="1"/>
</dbReference>
<organism evidence="9 10">
    <name type="scientific">Stylosanthes scabra</name>
    <dbReference type="NCBI Taxonomy" id="79078"/>
    <lineage>
        <taxon>Eukaryota</taxon>
        <taxon>Viridiplantae</taxon>
        <taxon>Streptophyta</taxon>
        <taxon>Embryophyta</taxon>
        <taxon>Tracheophyta</taxon>
        <taxon>Spermatophyta</taxon>
        <taxon>Magnoliopsida</taxon>
        <taxon>eudicotyledons</taxon>
        <taxon>Gunneridae</taxon>
        <taxon>Pentapetalae</taxon>
        <taxon>rosids</taxon>
        <taxon>fabids</taxon>
        <taxon>Fabales</taxon>
        <taxon>Fabaceae</taxon>
        <taxon>Papilionoideae</taxon>
        <taxon>50 kb inversion clade</taxon>
        <taxon>dalbergioids sensu lato</taxon>
        <taxon>Dalbergieae</taxon>
        <taxon>Pterocarpus clade</taxon>
        <taxon>Stylosanthes</taxon>
    </lineage>
</organism>
<comment type="catalytic activity">
    <reaction evidence="8">
        <text>L-valine + 2-oxoglutarate = 3-methyl-2-oxobutanoate + L-glutamate</text>
        <dbReference type="Rhea" id="RHEA:24813"/>
        <dbReference type="ChEBI" id="CHEBI:11851"/>
        <dbReference type="ChEBI" id="CHEBI:16810"/>
        <dbReference type="ChEBI" id="CHEBI:29985"/>
        <dbReference type="ChEBI" id="CHEBI:57762"/>
        <dbReference type="EC" id="2.6.1.42"/>
    </reaction>
</comment>
<dbReference type="InterPro" id="IPR043132">
    <property type="entry name" value="BCAT-like_C"/>
</dbReference>
<gene>
    <name evidence="9" type="primary">BCAT2_4</name>
    <name evidence="9" type="ORF">PIB30_021024</name>
</gene>
<dbReference type="InterPro" id="IPR005786">
    <property type="entry name" value="B_amino_transII"/>
</dbReference>
<dbReference type="GO" id="GO:0004084">
    <property type="term" value="F:branched-chain-amino-acid transaminase activity"/>
    <property type="evidence" value="ECO:0007669"/>
    <property type="project" value="UniProtKB-EC"/>
</dbReference>
<dbReference type="EMBL" id="JASCZI010120897">
    <property type="protein sequence ID" value="MED6157187.1"/>
    <property type="molecule type" value="Genomic_DNA"/>
</dbReference>
<dbReference type="Proteomes" id="UP001341840">
    <property type="component" value="Unassembled WGS sequence"/>
</dbReference>
<comment type="cofactor">
    <cofactor evidence="1 7">
        <name>pyridoxal 5'-phosphate</name>
        <dbReference type="ChEBI" id="CHEBI:597326"/>
    </cofactor>
</comment>
<dbReference type="EC" id="2.6.1.42" evidence="8"/>
<dbReference type="PROSITE" id="PS00770">
    <property type="entry name" value="AA_TRANSFER_CLASS_4"/>
    <property type="match status" value="1"/>
</dbReference>
<evidence type="ECO:0000313" key="10">
    <source>
        <dbReference type="Proteomes" id="UP001341840"/>
    </source>
</evidence>
<comment type="catalytic activity">
    <reaction evidence="8">
        <text>L-isoleucine + 2-oxoglutarate = (S)-3-methyl-2-oxopentanoate + L-glutamate</text>
        <dbReference type="Rhea" id="RHEA:24801"/>
        <dbReference type="ChEBI" id="CHEBI:16810"/>
        <dbReference type="ChEBI" id="CHEBI:29985"/>
        <dbReference type="ChEBI" id="CHEBI:35146"/>
        <dbReference type="ChEBI" id="CHEBI:58045"/>
        <dbReference type="EC" id="2.6.1.42"/>
    </reaction>
</comment>
<protein>
    <recommendedName>
        <fullName evidence="8">Branched-chain-amino-acid aminotransferase</fullName>
        <ecNumber evidence="8">2.6.1.42</ecNumber>
    </recommendedName>
</protein>
<dbReference type="InterPro" id="IPR001544">
    <property type="entry name" value="Aminotrans_IV"/>
</dbReference>
<evidence type="ECO:0000256" key="5">
    <source>
        <dbReference type="ARBA" id="ARBA00022898"/>
    </source>
</evidence>
<evidence type="ECO:0000256" key="1">
    <source>
        <dbReference type="ARBA" id="ARBA00001933"/>
    </source>
</evidence>
<dbReference type="NCBIfam" id="NF009897">
    <property type="entry name" value="PRK13357.1"/>
    <property type="match status" value="1"/>
</dbReference>
<dbReference type="InterPro" id="IPR033939">
    <property type="entry name" value="BCAT_family"/>
</dbReference>
<keyword evidence="8" id="KW-0028">Amino-acid biosynthesis</keyword>
<proteinExistence type="inferred from homology"/>
<dbReference type="Gene3D" id="3.20.10.10">
    <property type="entry name" value="D-amino Acid Aminotransferase, subunit A, domain 2"/>
    <property type="match status" value="1"/>
</dbReference>
<dbReference type="Gene3D" id="3.30.470.10">
    <property type="match status" value="1"/>
</dbReference>
<keyword evidence="8" id="KW-0100">Branched-chain amino acid biosynthesis</keyword>
<dbReference type="Pfam" id="PF01063">
    <property type="entry name" value="Aminotran_4"/>
    <property type="match status" value="1"/>
</dbReference>
<comment type="similarity">
    <text evidence="2 6">Belongs to the class-IV pyridoxal-phosphate-dependent aminotransferase family.</text>
</comment>
<keyword evidence="10" id="KW-1185">Reference proteome</keyword>
<dbReference type="NCBIfam" id="TIGR01123">
    <property type="entry name" value="ilvE_II"/>
    <property type="match status" value="1"/>
</dbReference>
<evidence type="ECO:0000256" key="7">
    <source>
        <dbReference type="RuleBase" id="RU004516"/>
    </source>
</evidence>
<evidence type="ECO:0000256" key="4">
    <source>
        <dbReference type="ARBA" id="ARBA00022679"/>
    </source>
</evidence>
<evidence type="ECO:0000256" key="3">
    <source>
        <dbReference type="ARBA" id="ARBA00022576"/>
    </source>
</evidence>
<dbReference type="PANTHER" id="PTHR42825">
    <property type="entry name" value="AMINO ACID AMINOTRANSFERASE"/>
    <property type="match status" value="1"/>
</dbReference>